<sequence>MDEFSDDGFEDLNDTALQELENNAVQFTQAQKAHSQAAPPTQHNAFDYEFEDDDLDDTVVIDELAQPPPRPAPPQPQPVQQPRHGTASTGTQRWNQHLPPPRPSYLAQPQYPAPSRPTQPPLPSQRYPARPQPPPRQSQFARPPPPVTRPFAAPASQALHGTGPANQNEIIAALQARLSELESDLTAAKGEASILRSKYDKVRVTHEADVARLKKENAEQLAKQERVIEQIKAAERTTATELQFARQDLREELGRVKSRRKDGPGTPRKDRTWSIGDGFDGVEVLSSPSKGQTLRRKDSAPAVLSPAERTPTKGKRKRPIVDSPTFALEIDGGDAPFGDGHAASTTPRPASVKAISLPFDFLRLFLDHATSCGQPPTFDVFSHYTFPSDPKQSLASLIFQKLPQMGIPGDPLSLLVEFGDLLIEMWHQCLSERYYGPIYYLAALLSYTLHLNTVAVAPQIISSLIPVCATTCRLVAVPRLHSADGDLSEHPDAVIRQLCQNIDVTHCLSLLYLAALGCITPAFHDADGDSPQPSAQLDFWRAMEFDFVLMMLSPKHPETDWLTMMSLLRTSASPDSIGPIPSATNPSTGRGEVRSPETVAATIIDCVSSFLCESPRWAAPGSEKELLAKSAALGTLIVFATSPFGALQIAESDVAIPHLVTVLCWAIDRLYDSDLPPTQPAADKLRKEPSEASQTVNGDEMGLDQGDPNTVDGVDDKAAAVAEGDLNDAELEAMAALCRIVSHATWLLHFLVTDPQTADVANTSTKLAASYGGSQRYFLALARLNFAEEDLVLEAGIDAETVELAHELLELAVTPDEGEEIGEMFD</sequence>
<feature type="compositionally biased region" description="Pro residues" evidence="2">
    <location>
        <begin position="111"/>
        <end position="123"/>
    </location>
</feature>
<comment type="caution">
    <text evidence="6">The sequence shown here is derived from an EMBL/GenBank/DDBJ whole genome shotgun (WGS) entry which is preliminary data.</text>
</comment>
<evidence type="ECO:0000256" key="1">
    <source>
        <dbReference type="SAM" id="Coils"/>
    </source>
</evidence>
<dbReference type="Proteomes" id="UP001273166">
    <property type="component" value="Unassembled WGS sequence"/>
</dbReference>
<feature type="region of interest" description="Disordered" evidence="2">
    <location>
        <begin position="20"/>
        <end position="164"/>
    </location>
</feature>
<feature type="region of interest" description="Disordered" evidence="2">
    <location>
        <begin position="255"/>
        <end position="322"/>
    </location>
</feature>
<organism evidence="6 7">
    <name type="scientific">Chaetomium strumarium</name>
    <dbReference type="NCBI Taxonomy" id="1170767"/>
    <lineage>
        <taxon>Eukaryota</taxon>
        <taxon>Fungi</taxon>
        <taxon>Dikarya</taxon>
        <taxon>Ascomycota</taxon>
        <taxon>Pezizomycotina</taxon>
        <taxon>Sordariomycetes</taxon>
        <taxon>Sordariomycetidae</taxon>
        <taxon>Sordariales</taxon>
        <taxon>Chaetomiaceae</taxon>
        <taxon>Chaetomium</taxon>
    </lineage>
</organism>
<feature type="compositionally biased region" description="Basic and acidic residues" evidence="2">
    <location>
        <begin position="255"/>
        <end position="272"/>
    </location>
</feature>
<reference evidence="6" key="2">
    <citation type="submission" date="2023-06" db="EMBL/GenBank/DDBJ databases">
        <authorList>
            <consortium name="Lawrence Berkeley National Laboratory"/>
            <person name="Mondo S.J."/>
            <person name="Hensen N."/>
            <person name="Bonometti L."/>
            <person name="Westerberg I."/>
            <person name="Brannstrom I.O."/>
            <person name="Guillou S."/>
            <person name="Cros-Aarteil S."/>
            <person name="Calhoun S."/>
            <person name="Haridas S."/>
            <person name="Kuo A."/>
            <person name="Pangilinan J."/>
            <person name="Riley R."/>
            <person name="Labutti K."/>
            <person name="Andreopoulos B."/>
            <person name="Lipzen A."/>
            <person name="Chen C."/>
            <person name="Yanf M."/>
            <person name="Daum C."/>
            <person name="Ng V."/>
            <person name="Clum A."/>
            <person name="Steindorff A."/>
            <person name="Ohm R."/>
            <person name="Martin F."/>
            <person name="Silar P."/>
            <person name="Natvig D."/>
            <person name="Lalanne C."/>
            <person name="Gautier V."/>
            <person name="Ament-Velasquez S.L."/>
            <person name="Kruys A."/>
            <person name="Hutchinson M.I."/>
            <person name="Powell A.J."/>
            <person name="Barry K."/>
            <person name="Miller A.N."/>
            <person name="Grigoriev I.V."/>
            <person name="Debuchy R."/>
            <person name="Gladieux P."/>
            <person name="Thoren M.H."/>
            <person name="Johannesson H."/>
        </authorList>
    </citation>
    <scope>NUCLEOTIDE SEQUENCE</scope>
    <source>
        <strain evidence="6">CBS 333.67</strain>
    </source>
</reference>
<feature type="region of interest" description="Disordered" evidence="2">
    <location>
        <begin position="678"/>
        <end position="707"/>
    </location>
</feature>
<dbReference type="GeneID" id="87885010"/>
<evidence type="ECO:0000259" key="5">
    <source>
        <dbReference type="Pfam" id="PF21048"/>
    </source>
</evidence>
<feature type="coiled-coil region" evidence="1">
    <location>
        <begin position="171"/>
        <end position="234"/>
    </location>
</feature>
<feature type="domain" description="Rad26-like C-terminal" evidence="4">
    <location>
        <begin position="762"/>
        <end position="825"/>
    </location>
</feature>
<reference evidence="6" key="1">
    <citation type="journal article" date="2023" name="Mol. Phylogenet. Evol.">
        <title>Genome-scale phylogeny and comparative genomics of the fungal order Sordariales.</title>
        <authorList>
            <person name="Hensen N."/>
            <person name="Bonometti L."/>
            <person name="Westerberg I."/>
            <person name="Brannstrom I.O."/>
            <person name="Guillou S."/>
            <person name="Cros-Aarteil S."/>
            <person name="Calhoun S."/>
            <person name="Haridas S."/>
            <person name="Kuo A."/>
            <person name="Mondo S."/>
            <person name="Pangilinan J."/>
            <person name="Riley R."/>
            <person name="LaButti K."/>
            <person name="Andreopoulos B."/>
            <person name="Lipzen A."/>
            <person name="Chen C."/>
            <person name="Yan M."/>
            <person name="Daum C."/>
            <person name="Ng V."/>
            <person name="Clum A."/>
            <person name="Steindorff A."/>
            <person name="Ohm R.A."/>
            <person name="Martin F."/>
            <person name="Silar P."/>
            <person name="Natvig D.O."/>
            <person name="Lalanne C."/>
            <person name="Gautier V."/>
            <person name="Ament-Velasquez S.L."/>
            <person name="Kruys A."/>
            <person name="Hutchinson M.I."/>
            <person name="Powell A.J."/>
            <person name="Barry K."/>
            <person name="Miller A.N."/>
            <person name="Grigoriev I.V."/>
            <person name="Debuchy R."/>
            <person name="Gladieux P."/>
            <person name="Hiltunen Thoren M."/>
            <person name="Johannesson H."/>
        </authorList>
    </citation>
    <scope>NUCLEOTIDE SEQUENCE</scope>
    <source>
        <strain evidence="6">CBS 333.67</strain>
    </source>
</reference>
<feature type="compositionally biased region" description="Pro residues" evidence="2">
    <location>
        <begin position="130"/>
        <end position="148"/>
    </location>
</feature>
<dbReference type="InterPro" id="IPR022093">
    <property type="entry name" value="Rad26-like_helical"/>
</dbReference>
<evidence type="ECO:0000256" key="2">
    <source>
        <dbReference type="SAM" id="MobiDB-lite"/>
    </source>
</evidence>
<evidence type="ECO:0000259" key="3">
    <source>
        <dbReference type="Pfam" id="PF12331"/>
    </source>
</evidence>
<dbReference type="AlphaFoldDB" id="A0AAJ0GU79"/>
<evidence type="ECO:0008006" key="8">
    <source>
        <dbReference type="Google" id="ProtNLM"/>
    </source>
</evidence>
<name>A0AAJ0GU79_9PEZI</name>
<dbReference type="InterPro" id="IPR048379">
    <property type="entry name" value="Rad26-like_C"/>
</dbReference>
<proteinExistence type="predicted"/>
<dbReference type="Pfam" id="PF21048">
    <property type="entry name" value="Rad26-like_N"/>
    <property type="match status" value="1"/>
</dbReference>
<evidence type="ECO:0000313" key="7">
    <source>
        <dbReference type="Proteomes" id="UP001273166"/>
    </source>
</evidence>
<dbReference type="InterPro" id="IPR048380">
    <property type="entry name" value="Rad26-like_N"/>
</dbReference>
<feature type="compositionally biased region" description="Polar residues" evidence="2">
    <location>
        <begin position="86"/>
        <end position="95"/>
    </location>
</feature>
<dbReference type="RefSeq" id="XP_062722057.1">
    <property type="nucleotide sequence ID" value="XM_062866181.1"/>
</dbReference>
<gene>
    <name evidence="6" type="ORF">B0T15DRAFT_483696</name>
</gene>
<protein>
    <recommendedName>
        <fullName evidence="8">DNA repair protein Rad26</fullName>
    </recommendedName>
</protein>
<feature type="compositionally biased region" description="Acidic residues" evidence="2">
    <location>
        <begin position="48"/>
        <end position="60"/>
    </location>
</feature>
<feature type="compositionally biased region" description="Polar residues" evidence="2">
    <location>
        <begin position="20"/>
        <end position="44"/>
    </location>
</feature>
<accession>A0AAJ0GU79</accession>
<dbReference type="Pfam" id="PF12331">
    <property type="entry name" value="Rad26-like_helical_rpts"/>
    <property type="match status" value="1"/>
</dbReference>
<dbReference type="EMBL" id="JAUDZG010000003">
    <property type="protein sequence ID" value="KAK3306277.1"/>
    <property type="molecule type" value="Genomic_DNA"/>
</dbReference>
<dbReference type="Pfam" id="PF21046">
    <property type="entry name" value="Rad26-like_C"/>
    <property type="match status" value="1"/>
</dbReference>
<evidence type="ECO:0000259" key="4">
    <source>
        <dbReference type="Pfam" id="PF21046"/>
    </source>
</evidence>
<feature type="compositionally biased region" description="Pro residues" evidence="2">
    <location>
        <begin position="66"/>
        <end position="79"/>
    </location>
</feature>
<feature type="domain" description="Rad26-like N-terminal" evidence="5">
    <location>
        <begin position="361"/>
        <end position="409"/>
    </location>
</feature>
<evidence type="ECO:0000313" key="6">
    <source>
        <dbReference type="EMBL" id="KAK3306277.1"/>
    </source>
</evidence>
<keyword evidence="7" id="KW-1185">Reference proteome</keyword>
<keyword evidence="1" id="KW-0175">Coiled coil</keyword>
<feature type="domain" description="Rad26-like helical repeats" evidence="3">
    <location>
        <begin position="467"/>
        <end position="752"/>
    </location>
</feature>